<name>A0A7U4JM71_CLOSG</name>
<evidence type="ECO:0000259" key="1">
    <source>
        <dbReference type="PROSITE" id="PS51186"/>
    </source>
</evidence>
<dbReference type="AlphaFoldDB" id="A0A7U4JM71"/>
<gene>
    <name evidence="2" type="ORF">CLSPO_c09810</name>
</gene>
<dbReference type="PANTHER" id="PTHR43451">
    <property type="entry name" value="ACETYLTRANSFERASE (GNAT) FAMILY PROTEIN"/>
    <property type="match status" value="1"/>
</dbReference>
<evidence type="ECO:0000313" key="2">
    <source>
        <dbReference type="EMBL" id="AKC61701.1"/>
    </source>
</evidence>
<dbReference type="Pfam" id="PF13673">
    <property type="entry name" value="Acetyltransf_10"/>
    <property type="match status" value="1"/>
</dbReference>
<organism evidence="2 3">
    <name type="scientific">Clostridium sporogenes</name>
    <dbReference type="NCBI Taxonomy" id="1509"/>
    <lineage>
        <taxon>Bacteria</taxon>
        <taxon>Bacillati</taxon>
        <taxon>Bacillota</taxon>
        <taxon>Clostridia</taxon>
        <taxon>Eubacteriales</taxon>
        <taxon>Clostridiaceae</taxon>
        <taxon>Clostridium</taxon>
    </lineage>
</organism>
<dbReference type="CDD" id="cd04301">
    <property type="entry name" value="NAT_SF"/>
    <property type="match status" value="1"/>
</dbReference>
<protein>
    <submittedName>
        <fullName evidence="2">Acetyltransferase</fullName>
    </submittedName>
</protein>
<dbReference type="PANTHER" id="PTHR43451:SF1">
    <property type="entry name" value="ACETYLTRANSFERASE"/>
    <property type="match status" value="1"/>
</dbReference>
<dbReference type="SUPFAM" id="SSF55729">
    <property type="entry name" value="Acyl-CoA N-acyltransferases (Nat)"/>
    <property type="match status" value="1"/>
</dbReference>
<feature type="domain" description="N-acetyltransferase" evidence="1">
    <location>
        <begin position="20"/>
        <end position="173"/>
    </location>
</feature>
<dbReference type="InterPro" id="IPR000182">
    <property type="entry name" value="GNAT_dom"/>
</dbReference>
<dbReference type="InterPro" id="IPR016181">
    <property type="entry name" value="Acyl_CoA_acyltransferase"/>
</dbReference>
<dbReference type="InterPro" id="IPR052564">
    <property type="entry name" value="N-acetyltrans/Recomb-assoc"/>
</dbReference>
<evidence type="ECO:0000313" key="3">
    <source>
        <dbReference type="Proteomes" id="UP000033052"/>
    </source>
</evidence>
<keyword evidence="2" id="KW-0808">Transferase</keyword>
<dbReference type="PROSITE" id="PS51186">
    <property type="entry name" value="GNAT"/>
    <property type="match status" value="1"/>
</dbReference>
<dbReference type="Proteomes" id="UP000033052">
    <property type="component" value="Chromosome"/>
</dbReference>
<proteinExistence type="predicted"/>
<dbReference type="Gene3D" id="3.40.630.30">
    <property type="match status" value="1"/>
</dbReference>
<dbReference type="EMBL" id="CP009225">
    <property type="protein sequence ID" value="AKC61701.1"/>
    <property type="molecule type" value="Genomic_DNA"/>
</dbReference>
<dbReference type="GO" id="GO:0016747">
    <property type="term" value="F:acyltransferase activity, transferring groups other than amino-acyl groups"/>
    <property type="evidence" value="ECO:0007669"/>
    <property type="project" value="InterPro"/>
</dbReference>
<sequence length="173" mass="20124">MRAKIIANNMFLKSKEELTMNIRMYKSEDCREIVELFYNTVHSINSRDYSLEQLDVWAPKEIDIALWDKSLSQHYSIVAEENGVIIGFGDLDAIGYLDRLYVHKDYQGIGVATTISNELENYAQENHISIVTTNASITAKPFFKKRGYEVVKEQFIERNGQFLKNFIMKKVLR</sequence>
<reference evidence="2 3" key="1">
    <citation type="journal article" date="2015" name="PLoS ONE">
        <title>A universal mariner transposon system for forward genetic studies in the genus clostridium.</title>
        <authorList>
            <person name="Zhang Y."/>
            <person name="Grosse-Honebrink A."/>
            <person name="Minton N.P."/>
        </authorList>
    </citation>
    <scope>NUCLEOTIDE SEQUENCE [LARGE SCALE GENOMIC DNA]</scope>
    <source>
        <strain evidence="2 3">NCIMB 10696</strain>
    </source>
</reference>
<accession>A0A7U4JM71</accession>
<dbReference type="KEGG" id="cld:CLSPO_c09810"/>